<organism evidence="1 2">
    <name type="scientific">Klebsiella pneumoniae</name>
    <dbReference type="NCBI Taxonomy" id="573"/>
    <lineage>
        <taxon>Bacteria</taxon>
        <taxon>Pseudomonadati</taxon>
        <taxon>Pseudomonadota</taxon>
        <taxon>Gammaproteobacteria</taxon>
        <taxon>Enterobacterales</taxon>
        <taxon>Enterobacteriaceae</taxon>
        <taxon>Klebsiella/Raoultella group</taxon>
        <taxon>Klebsiella</taxon>
        <taxon>Klebsiella pneumoniae complex</taxon>
    </lineage>
</organism>
<dbReference type="EMBL" id="UASN01000022">
    <property type="protein sequence ID" value="SQC19616.1"/>
    <property type="molecule type" value="Genomic_DNA"/>
</dbReference>
<sequence length="95" mass="11141">MEKRRMWTKQEIQFVRENAGKLTSQQIADRLNRTRQAIQSQANRWGLSVLVQPADAHDVYLCRELYKEGLTIPVIAEKMELSRRVVSNIVFSECY</sequence>
<proteinExistence type="predicted"/>
<evidence type="ECO:0000313" key="1">
    <source>
        <dbReference type="EMBL" id="SQC19616.1"/>
    </source>
</evidence>
<accession>A0A2X3DNI7</accession>
<dbReference type="Proteomes" id="UP000251123">
    <property type="component" value="Unassembled WGS sequence"/>
</dbReference>
<evidence type="ECO:0000313" key="2">
    <source>
        <dbReference type="Proteomes" id="UP000251123"/>
    </source>
</evidence>
<name>A0A2X3DNI7_KLEPN</name>
<protein>
    <submittedName>
        <fullName evidence="1">HTH domain</fullName>
    </submittedName>
</protein>
<dbReference type="AlphaFoldDB" id="A0A2X3DNI7"/>
<gene>
    <name evidence="1" type="ORF">NCTC9601_06095</name>
</gene>
<reference evidence="1 2" key="1">
    <citation type="submission" date="2018-06" db="EMBL/GenBank/DDBJ databases">
        <authorList>
            <consortium name="Pathogen Informatics"/>
            <person name="Doyle S."/>
        </authorList>
    </citation>
    <scope>NUCLEOTIDE SEQUENCE [LARGE SCALE GENOMIC DNA]</scope>
    <source>
        <strain evidence="1 2">NCTC9601</strain>
    </source>
</reference>